<keyword evidence="2" id="KW-1185">Reference proteome</keyword>
<proteinExistence type="predicted"/>
<evidence type="ECO:0000313" key="1">
    <source>
        <dbReference type="EMBL" id="MFD2564601.1"/>
    </source>
</evidence>
<accession>A0ABW5LK12</accession>
<dbReference type="EMBL" id="JBHULE010000019">
    <property type="protein sequence ID" value="MFD2564601.1"/>
    <property type="molecule type" value="Genomic_DNA"/>
</dbReference>
<dbReference type="Gene3D" id="3.90.550.10">
    <property type="entry name" value="Spore Coat Polysaccharide Biosynthesis Protein SpsA, Chain A"/>
    <property type="match status" value="1"/>
</dbReference>
<sequence>MDILIKSFNRPYYLDRCIQSIKKYLKNSTVNIKVLDDGTPKKYLDYLEQKHPEIDIAFSSNYQEKSAFCEGGIKPYKWNIPIDFWVEEVKKSSEYFFLLEDDNWFVKPMDISELSNLLVSESTLFLKLFWLGNPDLVSTEFIEQKNGVCFYEPKLFSKQPWVYNMVFYGFNNRYFRKILKLLKTPNFEKHLPYYTIYAVAGAVFKRDYFLSLWDNHQSIVDERLQIYNALKYIKKEHKKVTFANTPSEMLKTGFVSSATNNNYEQSTHTDVFDMFTFNKILNEAWYNGVFDVSRDLTKDIQPSQIKSVLSSSDVSFTKWQTWSNNFKEHYTSFGCKID</sequence>
<evidence type="ECO:0000313" key="2">
    <source>
        <dbReference type="Proteomes" id="UP001597319"/>
    </source>
</evidence>
<reference evidence="2" key="1">
    <citation type="journal article" date="2019" name="Int. J. Syst. Evol. Microbiol.">
        <title>The Global Catalogue of Microorganisms (GCM) 10K type strain sequencing project: providing services to taxonomists for standard genome sequencing and annotation.</title>
        <authorList>
            <consortium name="The Broad Institute Genomics Platform"/>
            <consortium name="The Broad Institute Genome Sequencing Center for Infectious Disease"/>
            <person name="Wu L."/>
            <person name="Ma J."/>
        </authorList>
    </citation>
    <scope>NUCLEOTIDE SEQUENCE [LARGE SCALE GENOMIC DNA]</scope>
    <source>
        <strain evidence="2">KCTC 52274</strain>
    </source>
</reference>
<dbReference type="RefSeq" id="WP_378294424.1">
    <property type="nucleotide sequence ID" value="NZ_JBHULE010000019.1"/>
</dbReference>
<comment type="caution">
    <text evidence="1">The sequence shown here is derived from an EMBL/GenBank/DDBJ whole genome shotgun (WGS) entry which is preliminary data.</text>
</comment>
<organism evidence="1 2">
    <name type="scientific">Aquimarina rubra</name>
    <dbReference type="NCBI Taxonomy" id="1920033"/>
    <lineage>
        <taxon>Bacteria</taxon>
        <taxon>Pseudomonadati</taxon>
        <taxon>Bacteroidota</taxon>
        <taxon>Flavobacteriia</taxon>
        <taxon>Flavobacteriales</taxon>
        <taxon>Flavobacteriaceae</taxon>
        <taxon>Aquimarina</taxon>
    </lineage>
</organism>
<protein>
    <recommendedName>
        <fullName evidence="3">Glycosyltransferase</fullName>
    </recommendedName>
</protein>
<dbReference type="Proteomes" id="UP001597319">
    <property type="component" value="Unassembled WGS sequence"/>
</dbReference>
<dbReference type="InterPro" id="IPR029044">
    <property type="entry name" value="Nucleotide-diphossugar_trans"/>
</dbReference>
<name>A0ABW5LK12_9FLAO</name>
<evidence type="ECO:0008006" key="3">
    <source>
        <dbReference type="Google" id="ProtNLM"/>
    </source>
</evidence>
<gene>
    <name evidence="1" type="ORF">ACFSR1_18100</name>
</gene>
<dbReference type="SUPFAM" id="SSF53448">
    <property type="entry name" value="Nucleotide-diphospho-sugar transferases"/>
    <property type="match status" value="1"/>
</dbReference>